<dbReference type="InterPro" id="IPR011989">
    <property type="entry name" value="ARM-like"/>
</dbReference>
<accession>A0A7C1ZFM3</accession>
<organism evidence="1">
    <name type="scientific">Desulfofervidus auxilii</name>
    <dbReference type="NCBI Taxonomy" id="1621989"/>
    <lineage>
        <taxon>Bacteria</taxon>
        <taxon>Pseudomonadati</taxon>
        <taxon>Thermodesulfobacteriota</taxon>
        <taxon>Candidatus Desulfofervidia</taxon>
        <taxon>Candidatus Desulfofervidales</taxon>
        <taxon>Candidatus Desulfofervidaceae</taxon>
        <taxon>Candidatus Desulfofervidus</taxon>
    </lineage>
</organism>
<comment type="caution">
    <text evidence="1">The sequence shown here is derived from an EMBL/GenBank/DDBJ whole genome shotgun (WGS) entry which is preliminary data.</text>
</comment>
<gene>
    <name evidence="1" type="ORF">ENI35_07600</name>
</gene>
<name>A0A7C1ZFM3_DESA2</name>
<dbReference type="Gene3D" id="1.25.10.10">
    <property type="entry name" value="Leucine-rich Repeat Variant"/>
    <property type="match status" value="1"/>
</dbReference>
<proteinExistence type="predicted"/>
<dbReference type="AlphaFoldDB" id="A0A7C1ZFM3"/>
<reference evidence="1" key="1">
    <citation type="journal article" date="2020" name="mSystems">
        <title>Genome- and Community-Level Interaction Insights into Carbon Utilization and Element Cycling Functions of Hydrothermarchaeota in Hydrothermal Sediment.</title>
        <authorList>
            <person name="Zhou Z."/>
            <person name="Liu Y."/>
            <person name="Xu W."/>
            <person name="Pan J."/>
            <person name="Luo Z.H."/>
            <person name="Li M."/>
        </authorList>
    </citation>
    <scope>NUCLEOTIDE SEQUENCE [LARGE SCALE GENOMIC DNA]</scope>
    <source>
        <strain evidence="1">HyVt-389</strain>
    </source>
</reference>
<dbReference type="SUPFAM" id="SSF48371">
    <property type="entry name" value="ARM repeat"/>
    <property type="match status" value="1"/>
</dbReference>
<dbReference type="EMBL" id="DRIH01000277">
    <property type="protein sequence ID" value="HEC68650.1"/>
    <property type="molecule type" value="Genomic_DNA"/>
</dbReference>
<dbReference type="Proteomes" id="UP000885738">
    <property type="component" value="Unassembled WGS sequence"/>
</dbReference>
<evidence type="ECO:0000313" key="1">
    <source>
        <dbReference type="EMBL" id="HEC68650.1"/>
    </source>
</evidence>
<dbReference type="NCBIfam" id="NF033874">
    <property type="entry name" value="SidJ_rel_pseudo"/>
    <property type="match status" value="1"/>
</dbReference>
<protein>
    <submittedName>
        <fullName evidence="1">Uncharacterized protein</fullName>
    </submittedName>
</protein>
<sequence>MNNSYQLKKLEGFDLVEVISNPKTPCHIKQKAIRTLRNIIYKDRQLAWKIIEKLLPVLETFIIHPRDNDLQREALWLLGYVRNHLSIGIIENLIASPQTPPLLKEKALRVLGFSISRGSKLAAQAVERLLPILESLIVFTQTLDGLKKMAIKTLVKGLPLKVDSPKVEFPKESYNFVSIDDILSKVRSPHNPRFISRSLVYDLNDNNILVIKILKEKQHPSSLLREGYWIKYLNKLKTEGHFTDVRFDIPQLLEFCGGYVIKLTNIPIRIPKEIKLHPDKYAICFVISKEYFCYPNETQPEKVLSWQEIKEVMARCAYLLGYLTSLGIIHTEVIPLFHNRIQIGRRFDRGLYRWQFKGRLDRWLVSCDWPNFGKTGIRDFEHIISWGEKPPVGYQDRSGLYRFIGNHLLSLFLVTGSYFRNRKREMTGWDHKGNPVDARNLFNNSLFKEIIQAILLSYYKGFVGKEYLEKFPFDLDNLIQRAIEEMGVDRHMEERLRIEDQQRMSDEEFKEFLITKGYSGEEIKGFVKGKEDIILLSGPHLGGFNELISLPEMIDAITIWAALCIIGKYKNGL</sequence>
<dbReference type="InterPro" id="IPR016024">
    <property type="entry name" value="ARM-type_fold"/>
</dbReference>